<proteinExistence type="predicted"/>
<evidence type="ECO:0000313" key="5">
    <source>
        <dbReference type="Proteomes" id="UP000030184"/>
    </source>
</evidence>
<comment type="caution">
    <text evidence="2">The sequence shown here is derived from an EMBL/GenBank/DDBJ whole genome shotgun (WGS) entry which is preliminary data.</text>
</comment>
<dbReference type="EMBL" id="BBNR01000013">
    <property type="protein sequence ID" value="GAL67798.1"/>
    <property type="molecule type" value="Genomic_DNA"/>
</dbReference>
<organism evidence="2 4">
    <name type="scientific">Jejuia pallidilutea</name>
    <dbReference type="NCBI Taxonomy" id="504487"/>
    <lineage>
        <taxon>Bacteria</taxon>
        <taxon>Pseudomonadati</taxon>
        <taxon>Bacteroidota</taxon>
        <taxon>Flavobacteriia</taxon>
        <taxon>Flavobacteriales</taxon>
        <taxon>Flavobacteriaceae</taxon>
        <taxon>Jejuia</taxon>
    </lineage>
</organism>
<dbReference type="EMBL" id="BBNY01000067">
    <property type="protein sequence ID" value="GAL89999.1"/>
    <property type="molecule type" value="Genomic_DNA"/>
</dbReference>
<evidence type="ECO:0000313" key="3">
    <source>
        <dbReference type="EMBL" id="GAL89999.1"/>
    </source>
</evidence>
<gene>
    <name evidence="1" type="ORF">JCM19301_1582</name>
    <name evidence="2" type="ORF">JCM19302_161</name>
    <name evidence="3" type="ORF">JCM19538_2830</name>
</gene>
<reference evidence="5" key="1">
    <citation type="journal article" date="2014" name="Genome Announc.">
        <title>Draft Genome Sequence of Marine Flavobacterium Jejuia pallidilutea Strain 11shimoA1 and Pigmentation Mutants.</title>
        <authorList>
            <person name="Takatani N."/>
            <person name="Nakanishi M."/>
            <person name="Meirelles P."/>
            <person name="Mino S."/>
            <person name="Suda W."/>
            <person name="Oshima K."/>
            <person name="Hattori M."/>
            <person name="Ohkuma M."/>
            <person name="Hosokawa M."/>
            <person name="Miyashita K."/>
            <person name="Thompson F.L."/>
            <person name="Niwa A."/>
            <person name="Sawabe T."/>
            <person name="Sawabe T."/>
        </authorList>
    </citation>
    <scope>NUCLEOTIDE SEQUENCE [LARGE SCALE GENOMIC DNA]</scope>
    <source>
        <strain evidence="5">JCM 19538</strain>
    </source>
</reference>
<evidence type="ECO:0000313" key="1">
    <source>
        <dbReference type="EMBL" id="GAL67798.1"/>
    </source>
</evidence>
<evidence type="ECO:0000313" key="2">
    <source>
        <dbReference type="EMBL" id="GAL73259.1"/>
    </source>
</evidence>
<dbReference type="Proteomes" id="UP000029641">
    <property type="component" value="Unassembled WGS sequence"/>
</dbReference>
<dbReference type="Proteomes" id="UP000029646">
    <property type="component" value="Unassembled WGS sequence"/>
</dbReference>
<keyword evidence="5" id="KW-1185">Reference proteome</keyword>
<accession>A0A090WCT8</accession>
<protein>
    <submittedName>
        <fullName evidence="2">Uncharacterized protein</fullName>
    </submittedName>
</protein>
<dbReference type="Proteomes" id="UP000030184">
    <property type="component" value="Unassembled WGS sequence"/>
</dbReference>
<dbReference type="AlphaFoldDB" id="A0A090WCT8"/>
<sequence>MLLLILILPTLQKCLLIIFSFTVKYENYDDLDVMLTLKKR</sequence>
<dbReference type="EMBL" id="BBNS01000045">
    <property type="protein sequence ID" value="GAL73259.1"/>
    <property type="molecule type" value="Genomic_DNA"/>
</dbReference>
<name>A0A090WCT8_9FLAO</name>
<evidence type="ECO:0000313" key="4">
    <source>
        <dbReference type="Proteomes" id="UP000029646"/>
    </source>
</evidence>